<feature type="domain" description="UspA" evidence="2">
    <location>
        <begin position="2"/>
        <end position="153"/>
    </location>
</feature>
<reference evidence="3 4" key="1">
    <citation type="submission" date="2020-12" db="EMBL/GenBank/DDBJ databases">
        <title>Halosimplex halophilum sp. nov. and Halosimplex salinum sp. nov., two new members of the genus Halosimplex.</title>
        <authorList>
            <person name="Cui H.L."/>
        </authorList>
    </citation>
    <scope>NUCLEOTIDE SEQUENCE [LARGE SCALE GENOMIC DNA]</scope>
    <source>
        <strain evidence="3 4">YGH94</strain>
    </source>
</reference>
<gene>
    <name evidence="3" type="ORF">I7X12_11540</name>
</gene>
<dbReference type="EMBL" id="CP065856">
    <property type="protein sequence ID" value="QPV61400.1"/>
    <property type="molecule type" value="Genomic_DNA"/>
</dbReference>
<dbReference type="SUPFAM" id="SSF52402">
    <property type="entry name" value="Adenine nucleotide alpha hydrolases-like"/>
    <property type="match status" value="1"/>
</dbReference>
<sequence length="153" mass="16307">MRFAVAIDGSAESDRALDHAVAMATAAGAALTAVHSVDPDVYDTGGAEPPADRTEYDDRLVVESVDDAERRGERLLDDAVERSNERAAETGIEVDAELLYGDPVRTIPDFATEEGYDGVFVGHRGLSEAHERVLGSVAKGIVERSALPVTVVR</sequence>
<dbReference type="InterPro" id="IPR006015">
    <property type="entry name" value="Universal_stress_UspA"/>
</dbReference>
<dbReference type="OrthoDB" id="14880at2157"/>
<dbReference type="Gene3D" id="3.40.50.620">
    <property type="entry name" value="HUPs"/>
    <property type="match status" value="1"/>
</dbReference>
<dbReference type="Proteomes" id="UP000595001">
    <property type="component" value="Chromosome"/>
</dbReference>
<dbReference type="PANTHER" id="PTHR46268:SF6">
    <property type="entry name" value="UNIVERSAL STRESS PROTEIN UP12"/>
    <property type="match status" value="1"/>
</dbReference>
<evidence type="ECO:0000313" key="4">
    <source>
        <dbReference type="Proteomes" id="UP000595001"/>
    </source>
</evidence>
<evidence type="ECO:0000259" key="2">
    <source>
        <dbReference type="Pfam" id="PF00582"/>
    </source>
</evidence>
<dbReference type="PANTHER" id="PTHR46268">
    <property type="entry name" value="STRESS RESPONSE PROTEIN NHAX"/>
    <property type="match status" value="1"/>
</dbReference>
<dbReference type="KEGG" id="hlt:I7X12_11540"/>
<dbReference type="InterPro" id="IPR006016">
    <property type="entry name" value="UspA"/>
</dbReference>
<dbReference type="CDD" id="cd00293">
    <property type="entry name" value="USP-like"/>
    <property type="match status" value="1"/>
</dbReference>
<dbReference type="PRINTS" id="PR01438">
    <property type="entry name" value="UNVRSLSTRESS"/>
</dbReference>
<accession>A0A7T3FVE7</accession>
<dbReference type="GeneID" id="60589135"/>
<dbReference type="Pfam" id="PF00582">
    <property type="entry name" value="Usp"/>
    <property type="match status" value="1"/>
</dbReference>
<name>A0A7T3FVE7_9EURY</name>
<proteinExistence type="inferred from homology"/>
<dbReference type="AlphaFoldDB" id="A0A7T3FVE7"/>
<comment type="similarity">
    <text evidence="1">Belongs to the universal stress protein A family.</text>
</comment>
<organism evidence="3 4">
    <name type="scientific">Halosimplex litoreum</name>
    <dbReference type="NCBI Taxonomy" id="1198301"/>
    <lineage>
        <taxon>Archaea</taxon>
        <taxon>Methanobacteriati</taxon>
        <taxon>Methanobacteriota</taxon>
        <taxon>Stenosarchaea group</taxon>
        <taxon>Halobacteria</taxon>
        <taxon>Halobacteriales</taxon>
        <taxon>Haloarculaceae</taxon>
        <taxon>Halosimplex</taxon>
    </lineage>
</organism>
<dbReference type="InterPro" id="IPR014729">
    <property type="entry name" value="Rossmann-like_a/b/a_fold"/>
</dbReference>
<evidence type="ECO:0000256" key="1">
    <source>
        <dbReference type="ARBA" id="ARBA00008791"/>
    </source>
</evidence>
<evidence type="ECO:0000313" key="3">
    <source>
        <dbReference type="EMBL" id="QPV61400.1"/>
    </source>
</evidence>
<protein>
    <submittedName>
        <fullName evidence="3">Universal stress protein</fullName>
    </submittedName>
</protein>
<dbReference type="RefSeq" id="WP_198060232.1">
    <property type="nucleotide sequence ID" value="NZ_CP065856.1"/>
</dbReference>
<keyword evidence="4" id="KW-1185">Reference proteome</keyword>